<dbReference type="Proteomes" id="UP000252519">
    <property type="component" value="Unassembled WGS sequence"/>
</dbReference>
<sequence>MAGRAPSAFGMALHSSYGGVSSYGVRSRTGRTALATRNEPARPMTAVRAAGYTSFANKVQAAESAAASESRSTESIEEKCREMERRVMDMLKESLFAAERRSFKEVILPYAFTAVFIKPLNFRHWTKQKKRAGGSERINILNNIGVAFIKMGKYDDAMSTFEHCVEERADFKTALNMVLTAYCLEDADRMRDGFQKLLDVPLDDDEENKPSDKDDVLMSQVLNNDSLRQLARRQRADAERAILTAAKTISPAIASDFAAGYEWCVETIKQSVHASLATELEMSKAGELLRRGDLEGAAEVLKVFHAQESKIAGAAANNLCMLKLLQGGEKLQEAEQYSEQSLALDHYNANALVNAGNIAYLRGDYDKAYTNFREALSNDAGCVQALYNLGLVCRQQGNVEQALECFYKLHNILLNNVQVLCQLAAIYESLEDTAQAIELYSQANSLAPSDPAILARLAAIYDAEGDKTQAFQSNYDVSRAEHAM</sequence>
<dbReference type="InterPro" id="IPR011716">
    <property type="entry name" value="TPR-3"/>
</dbReference>
<dbReference type="SUPFAM" id="SSF48452">
    <property type="entry name" value="TPR-like"/>
    <property type="match status" value="2"/>
</dbReference>
<dbReference type="GO" id="GO:1905515">
    <property type="term" value="P:non-motile cilium assembly"/>
    <property type="evidence" value="ECO:0007669"/>
    <property type="project" value="TreeGrafter"/>
</dbReference>
<name>A0A368FGQ2_ANCCA</name>
<comment type="caution">
    <text evidence="2">The sequence shown here is derived from an EMBL/GenBank/DDBJ whole genome shotgun (WGS) entry which is preliminary data.</text>
</comment>
<dbReference type="InterPro" id="IPR011990">
    <property type="entry name" value="TPR-like_helical_dom_sf"/>
</dbReference>
<dbReference type="OrthoDB" id="1926212at2759"/>
<dbReference type="Pfam" id="PF07720">
    <property type="entry name" value="TPR_3"/>
    <property type="match status" value="1"/>
</dbReference>
<evidence type="ECO:0000313" key="3">
    <source>
        <dbReference type="Proteomes" id="UP000252519"/>
    </source>
</evidence>
<proteinExistence type="predicted"/>
<dbReference type="GO" id="GO:0097730">
    <property type="term" value="C:non-motile cilium"/>
    <property type="evidence" value="ECO:0007669"/>
    <property type="project" value="TreeGrafter"/>
</dbReference>
<dbReference type="InterPro" id="IPR019734">
    <property type="entry name" value="TPR_rpt"/>
</dbReference>
<dbReference type="Gene3D" id="1.25.40.10">
    <property type="entry name" value="Tetratricopeptide repeat domain"/>
    <property type="match status" value="3"/>
</dbReference>
<evidence type="ECO:0000313" key="2">
    <source>
        <dbReference type="EMBL" id="RCN31242.1"/>
    </source>
</evidence>
<feature type="repeat" description="TPR" evidence="1">
    <location>
        <begin position="349"/>
        <end position="382"/>
    </location>
</feature>
<reference evidence="2 3" key="1">
    <citation type="submission" date="2014-10" db="EMBL/GenBank/DDBJ databases">
        <title>Draft genome of the hookworm Ancylostoma caninum.</title>
        <authorList>
            <person name="Mitreva M."/>
        </authorList>
    </citation>
    <scope>NUCLEOTIDE SEQUENCE [LARGE SCALE GENOMIC DNA]</scope>
    <source>
        <strain evidence="2 3">Baltimore</strain>
    </source>
</reference>
<feature type="repeat" description="TPR" evidence="1">
    <location>
        <begin position="417"/>
        <end position="450"/>
    </location>
</feature>
<keyword evidence="3" id="KW-1185">Reference proteome</keyword>
<gene>
    <name evidence="2" type="ORF">ANCCAN_22980</name>
</gene>
<accession>A0A368FGQ2</accession>
<keyword evidence="1" id="KW-0802">TPR repeat</keyword>
<dbReference type="PANTHER" id="PTHR44117:SF1">
    <property type="entry name" value="INTRAFLAGELLAR TRANSPORT PROTEIN 88 HOMOLOG"/>
    <property type="match status" value="1"/>
</dbReference>
<dbReference type="Pfam" id="PF13181">
    <property type="entry name" value="TPR_8"/>
    <property type="match status" value="2"/>
</dbReference>
<dbReference type="EMBL" id="JOJR01001349">
    <property type="protein sequence ID" value="RCN31242.1"/>
    <property type="molecule type" value="Genomic_DNA"/>
</dbReference>
<dbReference type="STRING" id="29170.A0A368FGQ2"/>
<evidence type="ECO:0000256" key="1">
    <source>
        <dbReference type="PROSITE-ProRule" id="PRU00339"/>
    </source>
</evidence>
<protein>
    <submittedName>
        <fullName evidence="2">Tetratricopeptide repeat protein</fullName>
    </submittedName>
</protein>
<dbReference type="AlphaFoldDB" id="A0A368FGQ2"/>
<feature type="repeat" description="TPR" evidence="1">
    <location>
        <begin position="383"/>
        <end position="416"/>
    </location>
</feature>
<dbReference type="GO" id="GO:0042073">
    <property type="term" value="P:intraciliary transport"/>
    <property type="evidence" value="ECO:0007669"/>
    <property type="project" value="TreeGrafter"/>
</dbReference>
<dbReference type="GO" id="GO:0036064">
    <property type="term" value="C:ciliary basal body"/>
    <property type="evidence" value="ECO:0007669"/>
    <property type="project" value="TreeGrafter"/>
</dbReference>
<dbReference type="Pfam" id="PF13424">
    <property type="entry name" value="TPR_12"/>
    <property type="match status" value="1"/>
</dbReference>
<dbReference type="SMART" id="SM00028">
    <property type="entry name" value="TPR"/>
    <property type="match status" value="4"/>
</dbReference>
<dbReference type="GO" id="GO:0097546">
    <property type="term" value="C:ciliary base"/>
    <property type="evidence" value="ECO:0007669"/>
    <property type="project" value="TreeGrafter"/>
</dbReference>
<feature type="non-terminal residue" evidence="2">
    <location>
        <position position="484"/>
    </location>
</feature>
<dbReference type="PANTHER" id="PTHR44117">
    <property type="entry name" value="INTRAFLAGELLAR TRANSPORT PROTEIN 88 HOMOLOG"/>
    <property type="match status" value="1"/>
</dbReference>
<feature type="repeat" description="TPR" evidence="1">
    <location>
        <begin position="138"/>
        <end position="171"/>
    </location>
</feature>
<dbReference type="GO" id="GO:0019894">
    <property type="term" value="F:kinesin binding"/>
    <property type="evidence" value="ECO:0007669"/>
    <property type="project" value="TreeGrafter"/>
</dbReference>
<dbReference type="GO" id="GO:0005814">
    <property type="term" value="C:centriole"/>
    <property type="evidence" value="ECO:0007669"/>
    <property type="project" value="TreeGrafter"/>
</dbReference>
<dbReference type="PROSITE" id="PS50005">
    <property type="entry name" value="TPR"/>
    <property type="match status" value="4"/>
</dbReference>
<organism evidence="2 3">
    <name type="scientific">Ancylostoma caninum</name>
    <name type="common">Dog hookworm</name>
    <dbReference type="NCBI Taxonomy" id="29170"/>
    <lineage>
        <taxon>Eukaryota</taxon>
        <taxon>Metazoa</taxon>
        <taxon>Ecdysozoa</taxon>
        <taxon>Nematoda</taxon>
        <taxon>Chromadorea</taxon>
        <taxon>Rhabditida</taxon>
        <taxon>Rhabditina</taxon>
        <taxon>Rhabditomorpha</taxon>
        <taxon>Strongyloidea</taxon>
        <taxon>Ancylostomatidae</taxon>
        <taxon>Ancylostomatinae</taxon>
        <taxon>Ancylostoma</taxon>
    </lineage>
</organism>